<evidence type="ECO:0000256" key="1">
    <source>
        <dbReference type="SAM" id="Phobius"/>
    </source>
</evidence>
<sequence>MGKDIKLMEKQKNTKHTQLFNTCSILGRNNSLVYHFFFVFPSHIQDMRKLQIWALLMDFATFSYFFTIMQERGAQFGRGWGHLIICLL</sequence>
<organism evidence="2 3">
    <name type="scientific">Engystomops pustulosus</name>
    <name type="common">Tungara frog</name>
    <name type="synonym">Physalaemus pustulosus</name>
    <dbReference type="NCBI Taxonomy" id="76066"/>
    <lineage>
        <taxon>Eukaryota</taxon>
        <taxon>Metazoa</taxon>
        <taxon>Chordata</taxon>
        <taxon>Craniata</taxon>
        <taxon>Vertebrata</taxon>
        <taxon>Euteleostomi</taxon>
        <taxon>Amphibia</taxon>
        <taxon>Batrachia</taxon>
        <taxon>Anura</taxon>
        <taxon>Neobatrachia</taxon>
        <taxon>Hyloidea</taxon>
        <taxon>Leptodactylidae</taxon>
        <taxon>Leiuperinae</taxon>
        <taxon>Engystomops</taxon>
    </lineage>
</organism>
<comment type="caution">
    <text evidence="2">The sequence shown here is derived from an EMBL/GenBank/DDBJ whole genome shotgun (WGS) entry which is preliminary data.</text>
</comment>
<protein>
    <submittedName>
        <fullName evidence="2">Uncharacterized protein</fullName>
    </submittedName>
</protein>
<accession>A0AAV7AJ08</accession>
<evidence type="ECO:0000313" key="3">
    <source>
        <dbReference type="Proteomes" id="UP000824782"/>
    </source>
</evidence>
<evidence type="ECO:0000313" key="2">
    <source>
        <dbReference type="EMBL" id="KAG8559380.1"/>
    </source>
</evidence>
<feature type="transmembrane region" description="Helical" evidence="1">
    <location>
        <begin position="50"/>
        <end position="69"/>
    </location>
</feature>
<proteinExistence type="predicted"/>
<reference evidence="2" key="1">
    <citation type="thesis" date="2020" institute="ProQuest LLC" country="789 East Eisenhower Parkway, Ann Arbor, MI, USA">
        <title>Comparative Genomics and Chromosome Evolution.</title>
        <authorList>
            <person name="Mudd A.B."/>
        </authorList>
    </citation>
    <scope>NUCLEOTIDE SEQUENCE</scope>
    <source>
        <strain evidence="2">237g6f4</strain>
        <tissue evidence="2">Blood</tissue>
    </source>
</reference>
<keyword evidence="1" id="KW-1133">Transmembrane helix</keyword>
<dbReference type="Proteomes" id="UP000824782">
    <property type="component" value="Unassembled WGS sequence"/>
</dbReference>
<dbReference type="AlphaFoldDB" id="A0AAV7AJ08"/>
<keyword evidence="3" id="KW-1185">Reference proteome</keyword>
<name>A0AAV7AJ08_ENGPU</name>
<dbReference type="EMBL" id="WNYA01000008">
    <property type="protein sequence ID" value="KAG8559380.1"/>
    <property type="molecule type" value="Genomic_DNA"/>
</dbReference>
<keyword evidence="1" id="KW-0472">Membrane</keyword>
<gene>
    <name evidence="2" type="ORF">GDO81_017319</name>
</gene>
<keyword evidence="1" id="KW-0812">Transmembrane</keyword>